<gene>
    <name evidence="2" type="ORF">SAMN04488045_2777</name>
</gene>
<dbReference type="Proteomes" id="UP000236752">
    <property type="component" value="Unassembled WGS sequence"/>
</dbReference>
<dbReference type="GO" id="GO:0009236">
    <property type="term" value="P:cobalamin biosynthetic process"/>
    <property type="evidence" value="ECO:0007669"/>
    <property type="project" value="InterPro"/>
</dbReference>
<evidence type="ECO:0000313" key="3">
    <source>
        <dbReference type="Proteomes" id="UP000236752"/>
    </source>
</evidence>
<accession>A0A1H6A3B5</accession>
<dbReference type="EMBL" id="FNUZ01000004">
    <property type="protein sequence ID" value="SEG42457.1"/>
    <property type="molecule type" value="Genomic_DNA"/>
</dbReference>
<sequence length="122" mass="12303">MIVAGFGFSTRAGQDSLRDALKQACEATGVSPDALATADDKAGTLQELATTLALPVVPVTAEALTQQKTITQSARAIQERATGSVAEASALAAAGPGARLLTPRLHAQDRLSTCALAQGATS</sequence>
<evidence type="ECO:0000313" key="2">
    <source>
        <dbReference type="EMBL" id="SEG42457.1"/>
    </source>
</evidence>
<feature type="domain" description="CobE/GbiG C-terminal" evidence="1">
    <location>
        <begin position="2"/>
        <end position="117"/>
    </location>
</feature>
<reference evidence="2 3" key="1">
    <citation type="submission" date="2016-10" db="EMBL/GenBank/DDBJ databases">
        <authorList>
            <person name="de Groot N.N."/>
        </authorList>
    </citation>
    <scope>NUCLEOTIDE SEQUENCE [LARGE SCALE GENOMIC DNA]</scope>
    <source>
        <strain evidence="2 3">DSM 26915</strain>
    </source>
</reference>
<dbReference type="Pfam" id="PF01890">
    <property type="entry name" value="CbiG_C"/>
    <property type="match status" value="1"/>
</dbReference>
<evidence type="ECO:0000259" key="1">
    <source>
        <dbReference type="Pfam" id="PF01890"/>
    </source>
</evidence>
<dbReference type="RefSeq" id="WP_103911098.1">
    <property type="nucleotide sequence ID" value="NZ_FNUZ01000004.1"/>
</dbReference>
<keyword evidence="2" id="KW-0378">Hydrolase</keyword>
<dbReference type="InterPro" id="IPR036518">
    <property type="entry name" value="CobE/GbiG_C_sf"/>
</dbReference>
<organism evidence="2 3">
    <name type="scientific">Thalassococcus halodurans</name>
    <dbReference type="NCBI Taxonomy" id="373675"/>
    <lineage>
        <taxon>Bacteria</taxon>
        <taxon>Pseudomonadati</taxon>
        <taxon>Pseudomonadota</taxon>
        <taxon>Alphaproteobacteria</taxon>
        <taxon>Rhodobacterales</taxon>
        <taxon>Roseobacteraceae</taxon>
        <taxon>Thalassococcus</taxon>
    </lineage>
</organism>
<proteinExistence type="predicted"/>
<name>A0A1H6A3B5_9RHOB</name>
<dbReference type="OrthoDB" id="7475241at2"/>
<keyword evidence="3" id="KW-1185">Reference proteome</keyword>
<dbReference type="InterPro" id="IPR002750">
    <property type="entry name" value="CobE/GbiG_C"/>
</dbReference>
<dbReference type="SUPFAM" id="SSF159664">
    <property type="entry name" value="CobE/GbiG C-terminal domain-like"/>
    <property type="match status" value="1"/>
</dbReference>
<dbReference type="AlphaFoldDB" id="A0A1H6A3B5"/>
<protein>
    <submittedName>
        <fullName evidence="2">Cobalt-precorrin 5A hydrolase</fullName>
    </submittedName>
</protein>
<dbReference type="Gene3D" id="3.30.420.180">
    <property type="entry name" value="CobE/GbiG C-terminal domain"/>
    <property type="match status" value="1"/>
</dbReference>
<dbReference type="GO" id="GO:0016787">
    <property type="term" value="F:hydrolase activity"/>
    <property type="evidence" value="ECO:0007669"/>
    <property type="project" value="UniProtKB-KW"/>
</dbReference>